<protein>
    <submittedName>
        <fullName evidence="1">Uncharacterized protein</fullName>
    </submittedName>
</protein>
<dbReference type="AlphaFoldDB" id="A0A0E9XGF3"/>
<dbReference type="EMBL" id="GBXM01007819">
    <property type="protein sequence ID" value="JAI00759.1"/>
    <property type="molecule type" value="Transcribed_RNA"/>
</dbReference>
<sequence>MACSFLSKRHSCSVAQPNEVIVATYLTQGGMFQQVYFKLTHRV</sequence>
<reference evidence="1" key="1">
    <citation type="submission" date="2014-11" db="EMBL/GenBank/DDBJ databases">
        <authorList>
            <person name="Amaro Gonzalez C."/>
        </authorList>
    </citation>
    <scope>NUCLEOTIDE SEQUENCE</scope>
</reference>
<evidence type="ECO:0000313" key="1">
    <source>
        <dbReference type="EMBL" id="JAI00759.1"/>
    </source>
</evidence>
<accession>A0A0E9XGF3</accession>
<name>A0A0E9XGF3_ANGAN</name>
<proteinExistence type="predicted"/>
<reference evidence="1" key="2">
    <citation type="journal article" date="2015" name="Fish Shellfish Immunol.">
        <title>Early steps in the European eel (Anguilla anguilla)-Vibrio vulnificus interaction in the gills: Role of the RtxA13 toxin.</title>
        <authorList>
            <person name="Callol A."/>
            <person name="Pajuelo D."/>
            <person name="Ebbesson L."/>
            <person name="Teles M."/>
            <person name="MacKenzie S."/>
            <person name="Amaro C."/>
        </authorList>
    </citation>
    <scope>NUCLEOTIDE SEQUENCE</scope>
</reference>
<organism evidence="1">
    <name type="scientific">Anguilla anguilla</name>
    <name type="common">European freshwater eel</name>
    <name type="synonym">Muraena anguilla</name>
    <dbReference type="NCBI Taxonomy" id="7936"/>
    <lineage>
        <taxon>Eukaryota</taxon>
        <taxon>Metazoa</taxon>
        <taxon>Chordata</taxon>
        <taxon>Craniata</taxon>
        <taxon>Vertebrata</taxon>
        <taxon>Euteleostomi</taxon>
        <taxon>Actinopterygii</taxon>
        <taxon>Neopterygii</taxon>
        <taxon>Teleostei</taxon>
        <taxon>Anguilliformes</taxon>
        <taxon>Anguillidae</taxon>
        <taxon>Anguilla</taxon>
    </lineage>
</organism>